<protein>
    <recommendedName>
        <fullName evidence="6">Tyrosine specific protein phosphatases domain-containing protein</fullName>
    </recommendedName>
</protein>
<evidence type="ECO:0000256" key="1">
    <source>
        <dbReference type="ARBA" id="ARBA00022801"/>
    </source>
</evidence>
<dbReference type="Gene3D" id="3.90.190.10">
    <property type="entry name" value="Protein tyrosine phosphatase superfamily"/>
    <property type="match status" value="1"/>
</dbReference>
<feature type="domain" description="Tyrosine specific protein phosphatases" evidence="4">
    <location>
        <begin position="66"/>
        <end position="124"/>
    </location>
</feature>
<dbReference type="PANTHER" id="PTHR10159:SF519">
    <property type="entry name" value="DUAL SPECIFICITY PROTEIN PHOSPHATASE MPK3"/>
    <property type="match status" value="1"/>
</dbReference>
<keyword evidence="2" id="KW-0904">Protein phosphatase</keyword>
<proteinExistence type="predicted"/>
<evidence type="ECO:0000256" key="2">
    <source>
        <dbReference type="ARBA" id="ARBA00022912"/>
    </source>
</evidence>
<dbReference type="GO" id="GO:0043409">
    <property type="term" value="P:negative regulation of MAPK cascade"/>
    <property type="evidence" value="ECO:0007669"/>
    <property type="project" value="TreeGrafter"/>
</dbReference>
<dbReference type="InterPro" id="IPR000340">
    <property type="entry name" value="Dual-sp_phosphatase_cat-dom"/>
</dbReference>
<name>A0A6C0B5P6_9ZZZZ</name>
<dbReference type="SUPFAM" id="SSF52799">
    <property type="entry name" value="(Phosphotyrosine protein) phosphatases II"/>
    <property type="match status" value="1"/>
</dbReference>
<sequence length="147" mass="17066">MEEYANEILSGLWLGNILDAKNQEFINSLDIVINCSKDIPFLSKTTKNIRIPIDDNLEEKEIKNLFKFLPKITSFIHSSLKNNKNILVHCYAGKQRSASVIVAYLIRYMNVSLEKAILLVRSKRNIIFTPCINFKKALLQFEKDFRK</sequence>
<feature type="domain" description="Tyrosine-protein phosphatase" evidence="3">
    <location>
        <begin position="4"/>
        <end position="147"/>
    </location>
</feature>
<dbReference type="CDD" id="cd14498">
    <property type="entry name" value="DSP"/>
    <property type="match status" value="1"/>
</dbReference>
<evidence type="ECO:0000259" key="4">
    <source>
        <dbReference type="PROSITE" id="PS50056"/>
    </source>
</evidence>
<keyword evidence="1" id="KW-0378">Hydrolase</keyword>
<dbReference type="InterPro" id="IPR020422">
    <property type="entry name" value="TYR_PHOSPHATASE_DUAL_dom"/>
</dbReference>
<reference evidence="5" key="1">
    <citation type="journal article" date="2020" name="Nature">
        <title>Giant virus diversity and host interactions through global metagenomics.</title>
        <authorList>
            <person name="Schulz F."/>
            <person name="Roux S."/>
            <person name="Paez-Espino D."/>
            <person name="Jungbluth S."/>
            <person name="Walsh D.A."/>
            <person name="Denef V.J."/>
            <person name="McMahon K.D."/>
            <person name="Konstantinidis K.T."/>
            <person name="Eloe-Fadrosh E.A."/>
            <person name="Kyrpides N.C."/>
            <person name="Woyke T."/>
        </authorList>
    </citation>
    <scope>NUCLEOTIDE SEQUENCE</scope>
    <source>
        <strain evidence="5">GVMAG-M-3300009422-16</strain>
    </source>
</reference>
<accession>A0A6C0B5P6</accession>
<dbReference type="GO" id="GO:0005737">
    <property type="term" value="C:cytoplasm"/>
    <property type="evidence" value="ECO:0007669"/>
    <property type="project" value="TreeGrafter"/>
</dbReference>
<dbReference type="InterPro" id="IPR000387">
    <property type="entry name" value="Tyr_Pase_dom"/>
</dbReference>
<dbReference type="PROSITE" id="PS50056">
    <property type="entry name" value="TYR_PHOSPHATASE_2"/>
    <property type="match status" value="1"/>
</dbReference>
<dbReference type="PROSITE" id="PS50054">
    <property type="entry name" value="TYR_PHOSPHATASE_DUAL"/>
    <property type="match status" value="1"/>
</dbReference>
<evidence type="ECO:0000313" key="5">
    <source>
        <dbReference type="EMBL" id="QHS86869.1"/>
    </source>
</evidence>
<dbReference type="Pfam" id="PF00782">
    <property type="entry name" value="DSPc"/>
    <property type="match status" value="1"/>
</dbReference>
<dbReference type="PANTHER" id="PTHR10159">
    <property type="entry name" value="DUAL SPECIFICITY PROTEIN PHOSPHATASE"/>
    <property type="match status" value="1"/>
</dbReference>
<evidence type="ECO:0000259" key="3">
    <source>
        <dbReference type="PROSITE" id="PS50054"/>
    </source>
</evidence>
<dbReference type="InterPro" id="IPR029021">
    <property type="entry name" value="Prot-tyrosine_phosphatase-like"/>
</dbReference>
<dbReference type="SMART" id="SM00195">
    <property type="entry name" value="DSPc"/>
    <property type="match status" value="1"/>
</dbReference>
<dbReference type="EMBL" id="MN739064">
    <property type="protein sequence ID" value="QHS86869.1"/>
    <property type="molecule type" value="Genomic_DNA"/>
</dbReference>
<dbReference type="GO" id="GO:0004721">
    <property type="term" value="F:phosphoprotein phosphatase activity"/>
    <property type="evidence" value="ECO:0007669"/>
    <property type="project" value="UniProtKB-KW"/>
</dbReference>
<dbReference type="InterPro" id="IPR016130">
    <property type="entry name" value="Tyr_Pase_AS"/>
</dbReference>
<evidence type="ECO:0008006" key="6">
    <source>
        <dbReference type="Google" id="ProtNLM"/>
    </source>
</evidence>
<organism evidence="5">
    <name type="scientific">viral metagenome</name>
    <dbReference type="NCBI Taxonomy" id="1070528"/>
    <lineage>
        <taxon>unclassified sequences</taxon>
        <taxon>metagenomes</taxon>
        <taxon>organismal metagenomes</taxon>
    </lineage>
</organism>
<dbReference type="AlphaFoldDB" id="A0A6C0B5P6"/>
<dbReference type="PROSITE" id="PS00383">
    <property type="entry name" value="TYR_PHOSPHATASE_1"/>
    <property type="match status" value="1"/>
</dbReference>